<name>A0A0D2KED4_9EURO</name>
<dbReference type="CDD" id="cd00180">
    <property type="entry name" value="PKc"/>
    <property type="match status" value="1"/>
</dbReference>
<keyword evidence="3" id="KW-1185">Reference proteome</keyword>
<sequence>MQPTKPNESQDAAAYIPQILEVCARLSELAQARTDSPLIAQVLKHIAKLSGRAQCLGKLFSHPERQGDFEADRGILDSLQSVRTLLFESLTLLDFCSAVEKDGDDGALNALYASLLILNDSNVDVAKVRYLKDRISRSNQEWYQTLSPWFGPEASSRNWWWGHGPRPQSDVLEVLVPEISCLLERTIATFSPRYIHTYDTARDVPYIVDNSAIPISGSYGIVRKIVDCQTQEVFAQKTFQNVFSVVDRKKVLKELGVLELCFHRNIIQLINAYNIDEEPHNIHFVIAPWAPYTLLQFLRGSDTHRKRKCPWFEPDLPTSDIFVYRMMHDIVDAIRYLHRLSIKHKDIKPDNILLHHDHIGGLIPVITDVGTSKVFRHGSNTDYINSSYQYLSPEQLRCEESSLKADIWQLGCCFAMLLSVARGGTPALNTLWTSFERTDEKCSCNIATEYGSFMQTLSDICTPGNAPQEHAHSLTCQMLDSDSSIRLDIETVWTKTERLPRY</sequence>
<dbReference type="Gene3D" id="1.10.510.10">
    <property type="entry name" value="Transferase(Phosphotransferase) domain 1"/>
    <property type="match status" value="1"/>
</dbReference>
<dbReference type="InterPro" id="IPR000719">
    <property type="entry name" value="Prot_kinase_dom"/>
</dbReference>
<protein>
    <recommendedName>
        <fullName evidence="1">Protein kinase domain-containing protein</fullName>
    </recommendedName>
</protein>
<dbReference type="OrthoDB" id="5400920at2759"/>
<dbReference type="VEuPathDB" id="FungiDB:Z520_09388"/>
<dbReference type="EMBL" id="KN848084">
    <property type="protein sequence ID" value="KIX95078.1"/>
    <property type="molecule type" value="Genomic_DNA"/>
</dbReference>
<dbReference type="Gene3D" id="3.30.200.20">
    <property type="entry name" value="Phosphorylase Kinase, domain 1"/>
    <property type="match status" value="1"/>
</dbReference>
<evidence type="ECO:0000313" key="3">
    <source>
        <dbReference type="Proteomes" id="UP000053411"/>
    </source>
</evidence>
<dbReference type="STRING" id="1442371.A0A0D2KED4"/>
<dbReference type="PANTHER" id="PTHR24347">
    <property type="entry name" value="SERINE/THREONINE-PROTEIN KINASE"/>
    <property type="match status" value="1"/>
</dbReference>
<dbReference type="AlphaFoldDB" id="A0A0D2KED4"/>
<evidence type="ECO:0000259" key="1">
    <source>
        <dbReference type="PROSITE" id="PS50011"/>
    </source>
</evidence>
<dbReference type="SMART" id="SM00220">
    <property type="entry name" value="S_TKc"/>
    <property type="match status" value="1"/>
</dbReference>
<dbReference type="GO" id="GO:0004672">
    <property type="term" value="F:protein kinase activity"/>
    <property type="evidence" value="ECO:0007669"/>
    <property type="project" value="InterPro"/>
</dbReference>
<dbReference type="GO" id="GO:0005524">
    <property type="term" value="F:ATP binding"/>
    <property type="evidence" value="ECO:0007669"/>
    <property type="project" value="InterPro"/>
</dbReference>
<dbReference type="SUPFAM" id="SSF56112">
    <property type="entry name" value="Protein kinase-like (PK-like)"/>
    <property type="match status" value="1"/>
</dbReference>
<reference evidence="2 3" key="1">
    <citation type="submission" date="2015-01" db="EMBL/GenBank/DDBJ databases">
        <title>The Genome Sequence of Fonsecaea multimorphosa CBS 102226.</title>
        <authorList>
            <consortium name="The Broad Institute Genomics Platform"/>
            <person name="Cuomo C."/>
            <person name="de Hoog S."/>
            <person name="Gorbushina A."/>
            <person name="Stielow B."/>
            <person name="Teixiera M."/>
            <person name="Abouelleil A."/>
            <person name="Chapman S.B."/>
            <person name="Priest M."/>
            <person name="Young S.K."/>
            <person name="Wortman J."/>
            <person name="Nusbaum C."/>
            <person name="Birren B."/>
        </authorList>
    </citation>
    <scope>NUCLEOTIDE SEQUENCE [LARGE SCALE GENOMIC DNA]</scope>
    <source>
        <strain evidence="2 3">CBS 102226</strain>
    </source>
</reference>
<dbReference type="Pfam" id="PF00069">
    <property type="entry name" value="Pkinase"/>
    <property type="match status" value="1"/>
</dbReference>
<dbReference type="RefSeq" id="XP_016629201.1">
    <property type="nucleotide sequence ID" value="XM_016779882.1"/>
</dbReference>
<dbReference type="PROSITE" id="PS50011">
    <property type="entry name" value="PROTEIN_KINASE_DOM"/>
    <property type="match status" value="1"/>
</dbReference>
<dbReference type="InterPro" id="IPR011009">
    <property type="entry name" value="Kinase-like_dom_sf"/>
</dbReference>
<feature type="domain" description="Protein kinase" evidence="1">
    <location>
        <begin position="208"/>
        <end position="499"/>
    </location>
</feature>
<dbReference type="PROSITE" id="PS00108">
    <property type="entry name" value="PROTEIN_KINASE_ST"/>
    <property type="match status" value="1"/>
</dbReference>
<accession>A0A0D2KED4</accession>
<proteinExistence type="predicted"/>
<gene>
    <name evidence="2" type="ORF">Z520_09388</name>
</gene>
<evidence type="ECO:0000313" key="2">
    <source>
        <dbReference type="EMBL" id="KIX95078.1"/>
    </source>
</evidence>
<organism evidence="2 3">
    <name type="scientific">Fonsecaea multimorphosa CBS 102226</name>
    <dbReference type="NCBI Taxonomy" id="1442371"/>
    <lineage>
        <taxon>Eukaryota</taxon>
        <taxon>Fungi</taxon>
        <taxon>Dikarya</taxon>
        <taxon>Ascomycota</taxon>
        <taxon>Pezizomycotina</taxon>
        <taxon>Eurotiomycetes</taxon>
        <taxon>Chaetothyriomycetidae</taxon>
        <taxon>Chaetothyriales</taxon>
        <taxon>Herpotrichiellaceae</taxon>
        <taxon>Fonsecaea</taxon>
    </lineage>
</organism>
<dbReference type="GeneID" id="27715134"/>
<dbReference type="Proteomes" id="UP000053411">
    <property type="component" value="Unassembled WGS sequence"/>
</dbReference>
<dbReference type="InterPro" id="IPR008271">
    <property type="entry name" value="Ser/Thr_kinase_AS"/>
</dbReference>